<dbReference type="InterPro" id="IPR011896">
    <property type="entry name" value="OFOB"/>
</dbReference>
<evidence type="ECO:0000256" key="8">
    <source>
        <dbReference type="ARBA" id="ARBA00023014"/>
    </source>
</evidence>
<sequence>MAERKDFMNQNLPTWCPGCGNFGLWQGFIKAVSELGKEPHEVCMVFDIGCGGNGANWNHTYAFHSLHGRTLPVANAIKMTNHKLTVIADAGDGGGYGEGGNHFLHACRMNSDITYLVHDNQVYGLTTGQVTPTSEKGMKGKSTPQGLIETPLNPLQTAIVAGATFVARTYTGNIAHEVEIMKAAMSHKGFAVVDIFQPCVTYNKINTNQFFQQRTYELGDDWDPSDKNKALIKAGEVGEKIPLGIFFREERQTYEESLSQIQKKTLLEQKDDIPNISQFYQVFK</sequence>
<keyword evidence="9" id="KW-0786">Thiamine pyrophosphate</keyword>
<feature type="region of interest" description="Disordered" evidence="10">
    <location>
        <begin position="128"/>
        <end position="147"/>
    </location>
</feature>
<feature type="domain" description="Thiamine pyrophosphate enzyme TPP-binding" evidence="11">
    <location>
        <begin position="59"/>
        <end position="195"/>
    </location>
</feature>
<keyword evidence="7" id="KW-0408">Iron</keyword>
<dbReference type="GO" id="GO:0016625">
    <property type="term" value="F:oxidoreductase activity, acting on the aldehyde or oxo group of donors, iron-sulfur protein as acceptor"/>
    <property type="evidence" value="ECO:0007669"/>
    <property type="project" value="UniProtKB-ARBA"/>
</dbReference>
<evidence type="ECO:0000256" key="3">
    <source>
        <dbReference type="ARBA" id="ARBA00001966"/>
    </source>
</evidence>
<dbReference type="AlphaFoldDB" id="A0A2H0W0Q6"/>
<keyword evidence="4" id="KW-0479">Metal-binding</keyword>
<evidence type="ECO:0000256" key="6">
    <source>
        <dbReference type="ARBA" id="ARBA00023002"/>
    </source>
</evidence>
<dbReference type="Pfam" id="PF12367">
    <property type="entry name" value="PFO_beta_C"/>
    <property type="match status" value="1"/>
</dbReference>
<comment type="cofactor">
    <cofactor evidence="3">
        <name>[4Fe-4S] cluster</name>
        <dbReference type="ChEBI" id="CHEBI:49883"/>
    </cofactor>
</comment>
<dbReference type="GO" id="GO:0051536">
    <property type="term" value="F:iron-sulfur cluster binding"/>
    <property type="evidence" value="ECO:0007669"/>
    <property type="project" value="UniProtKB-KW"/>
</dbReference>
<evidence type="ECO:0000256" key="1">
    <source>
        <dbReference type="ARBA" id="ARBA00001946"/>
    </source>
</evidence>
<evidence type="ECO:0000256" key="2">
    <source>
        <dbReference type="ARBA" id="ARBA00001964"/>
    </source>
</evidence>
<dbReference type="GO" id="GO:0030976">
    <property type="term" value="F:thiamine pyrophosphate binding"/>
    <property type="evidence" value="ECO:0007669"/>
    <property type="project" value="InterPro"/>
</dbReference>
<comment type="cofactor">
    <cofactor evidence="2">
        <name>thiamine diphosphate</name>
        <dbReference type="ChEBI" id="CHEBI:58937"/>
    </cofactor>
</comment>
<dbReference type="Pfam" id="PF02775">
    <property type="entry name" value="TPP_enzyme_C"/>
    <property type="match status" value="1"/>
</dbReference>
<keyword evidence="5" id="KW-0460">Magnesium</keyword>
<evidence type="ECO:0000256" key="7">
    <source>
        <dbReference type="ARBA" id="ARBA00023004"/>
    </source>
</evidence>
<evidence type="ECO:0000256" key="5">
    <source>
        <dbReference type="ARBA" id="ARBA00022842"/>
    </source>
</evidence>
<dbReference type="GO" id="GO:0046872">
    <property type="term" value="F:metal ion binding"/>
    <property type="evidence" value="ECO:0007669"/>
    <property type="project" value="UniProtKB-KW"/>
</dbReference>
<evidence type="ECO:0000256" key="10">
    <source>
        <dbReference type="SAM" id="MobiDB-lite"/>
    </source>
</evidence>
<name>A0A2H0W0Q6_9BACT</name>
<comment type="caution">
    <text evidence="13">The sequence shown here is derived from an EMBL/GenBank/DDBJ whole genome shotgun (WGS) entry which is preliminary data.</text>
</comment>
<dbReference type="NCBIfam" id="TIGR02177">
    <property type="entry name" value="PorB_KorB"/>
    <property type="match status" value="1"/>
</dbReference>
<feature type="domain" description="Pyruvate ferredoxin oxidoreductase beta subunit C-terminal" evidence="12">
    <location>
        <begin position="199"/>
        <end position="262"/>
    </location>
</feature>
<dbReference type="PANTHER" id="PTHR48084">
    <property type="entry name" value="2-OXOGLUTARATE OXIDOREDUCTASE SUBUNIT KORB-RELATED"/>
    <property type="match status" value="1"/>
</dbReference>
<dbReference type="CDD" id="cd03375">
    <property type="entry name" value="TPP_OGFOR"/>
    <property type="match status" value="1"/>
</dbReference>
<organism evidence="13 14">
    <name type="scientific">Candidatus Buchananbacteria bacterium CG10_big_fil_rev_8_21_14_0_10_42_9</name>
    <dbReference type="NCBI Taxonomy" id="1974526"/>
    <lineage>
        <taxon>Bacteria</taxon>
        <taxon>Candidatus Buchananiibacteriota</taxon>
    </lineage>
</organism>
<evidence type="ECO:0000256" key="9">
    <source>
        <dbReference type="ARBA" id="ARBA00023052"/>
    </source>
</evidence>
<evidence type="ECO:0000313" key="13">
    <source>
        <dbReference type="EMBL" id="PIS04887.1"/>
    </source>
</evidence>
<keyword evidence="8" id="KW-0411">Iron-sulfur</keyword>
<dbReference type="Proteomes" id="UP000230935">
    <property type="component" value="Unassembled WGS sequence"/>
</dbReference>
<dbReference type="GO" id="GO:0045333">
    <property type="term" value="P:cellular respiration"/>
    <property type="evidence" value="ECO:0007669"/>
    <property type="project" value="UniProtKB-ARBA"/>
</dbReference>
<protein>
    <submittedName>
        <fullName evidence="13">2-oxoacid ferredoxin oxidoreductase</fullName>
    </submittedName>
</protein>
<evidence type="ECO:0000259" key="11">
    <source>
        <dbReference type="Pfam" id="PF02775"/>
    </source>
</evidence>
<dbReference type="PANTHER" id="PTHR48084:SF4">
    <property type="entry name" value="2-OXOGLUTARATE OXIDOREDUCTASE SUBUNIT KORB"/>
    <property type="match status" value="1"/>
</dbReference>
<dbReference type="InterPro" id="IPR011766">
    <property type="entry name" value="TPP_enzyme_TPP-bd"/>
</dbReference>
<evidence type="ECO:0000259" key="12">
    <source>
        <dbReference type="Pfam" id="PF12367"/>
    </source>
</evidence>
<dbReference type="InterPro" id="IPR029061">
    <property type="entry name" value="THDP-binding"/>
</dbReference>
<dbReference type="InterPro" id="IPR051457">
    <property type="entry name" value="2-oxoacid:Fd_oxidoreductase"/>
</dbReference>
<dbReference type="EMBL" id="PEZZ01000033">
    <property type="protein sequence ID" value="PIS04887.1"/>
    <property type="molecule type" value="Genomic_DNA"/>
</dbReference>
<dbReference type="SUPFAM" id="SSF52518">
    <property type="entry name" value="Thiamin diphosphate-binding fold (THDP-binding)"/>
    <property type="match status" value="1"/>
</dbReference>
<reference evidence="14" key="1">
    <citation type="submission" date="2017-09" db="EMBL/GenBank/DDBJ databases">
        <title>Depth-based differentiation of microbial function through sediment-hosted aquifers and enrichment of novel symbionts in the deep terrestrial subsurface.</title>
        <authorList>
            <person name="Probst A.J."/>
            <person name="Ladd B."/>
            <person name="Jarett J.K."/>
            <person name="Geller-Mcgrath D.E."/>
            <person name="Sieber C.M.K."/>
            <person name="Emerson J.B."/>
            <person name="Anantharaman K."/>
            <person name="Thomas B.C."/>
            <person name="Malmstrom R."/>
            <person name="Stieglmeier M."/>
            <person name="Klingl A."/>
            <person name="Woyke T."/>
            <person name="Ryan C.M."/>
            <person name="Banfield J.F."/>
        </authorList>
    </citation>
    <scope>NUCLEOTIDE SEQUENCE [LARGE SCALE GENOMIC DNA]</scope>
</reference>
<dbReference type="InterPro" id="IPR032686">
    <property type="entry name" value="PFO_beta_C"/>
</dbReference>
<evidence type="ECO:0000313" key="14">
    <source>
        <dbReference type="Proteomes" id="UP000230935"/>
    </source>
</evidence>
<proteinExistence type="predicted"/>
<dbReference type="Gene3D" id="3.40.50.970">
    <property type="match status" value="1"/>
</dbReference>
<keyword evidence="6" id="KW-0560">Oxidoreductase</keyword>
<accession>A0A2H0W0Q6</accession>
<gene>
    <name evidence="13" type="ORF">COT81_04100</name>
</gene>
<comment type="cofactor">
    <cofactor evidence="1">
        <name>Mg(2+)</name>
        <dbReference type="ChEBI" id="CHEBI:18420"/>
    </cofactor>
</comment>
<evidence type="ECO:0000256" key="4">
    <source>
        <dbReference type="ARBA" id="ARBA00022723"/>
    </source>
</evidence>